<dbReference type="InterPro" id="IPR016181">
    <property type="entry name" value="Acyl_CoA_acyltransferase"/>
</dbReference>
<reference evidence="3" key="1">
    <citation type="submission" date="2023-06" db="EMBL/GenBank/DDBJ databases">
        <title>Black Yeasts Isolated from many extreme environments.</title>
        <authorList>
            <person name="Coleine C."/>
            <person name="Stajich J.E."/>
            <person name="Selbmann L."/>
        </authorList>
    </citation>
    <scope>NUCLEOTIDE SEQUENCE</scope>
    <source>
        <strain evidence="3">CCFEE 5200</strain>
    </source>
</reference>
<dbReference type="Gene3D" id="3.40.630.30">
    <property type="match status" value="1"/>
</dbReference>
<evidence type="ECO:0000313" key="3">
    <source>
        <dbReference type="EMBL" id="KAK0973287.1"/>
    </source>
</evidence>
<feature type="region of interest" description="Disordered" evidence="1">
    <location>
        <begin position="94"/>
        <end position="113"/>
    </location>
</feature>
<dbReference type="EMBL" id="JAUJLE010000162">
    <property type="protein sequence ID" value="KAK0973287.1"/>
    <property type="molecule type" value="Genomic_DNA"/>
</dbReference>
<dbReference type="PANTHER" id="PTHR42791:SF14">
    <property type="entry name" value="N-ACETYLTRANSFERASE DOMAIN-CONTAINING PROTEIN"/>
    <property type="match status" value="1"/>
</dbReference>
<dbReference type="Proteomes" id="UP001175353">
    <property type="component" value="Unassembled WGS sequence"/>
</dbReference>
<protein>
    <recommendedName>
        <fullName evidence="2">N-acetyltransferase domain-containing protein</fullName>
    </recommendedName>
</protein>
<organism evidence="3 4">
    <name type="scientific">Friedmanniomyces endolithicus</name>
    <dbReference type="NCBI Taxonomy" id="329885"/>
    <lineage>
        <taxon>Eukaryota</taxon>
        <taxon>Fungi</taxon>
        <taxon>Dikarya</taxon>
        <taxon>Ascomycota</taxon>
        <taxon>Pezizomycotina</taxon>
        <taxon>Dothideomycetes</taxon>
        <taxon>Dothideomycetidae</taxon>
        <taxon>Mycosphaerellales</taxon>
        <taxon>Teratosphaeriaceae</taxon>
        <taxon>Friedmanniomyces</taxon>
    </lineage>
</organism>
<dbReference type="Pfam" id="PF00583">
    <property type="entry name" value="Acetyltransf_1"/>
    <property type="match status" value="1"/>
</dbReference>
<evidence type="ECO:0000313" key="4">
    <source>
        <dbReference type="Proteomes" id="UP001175353"/>
    </source>
</evidence>
<dbReference type="InterPro" id="IPR052523">
    <property type="entry name" value="Trichothecene_AcTrans"/>
</dbReference>
<feature type="domain" description="N-acetyltransferase" evidence="2">
    <location>
        <begin position="68"/>
        <end position="217"/>
    </location>
</feature>
<dbReference type="PANTHER" id="PTHR42791">
    <property type="entry name" value="GNAT FAMILY ACETYLTRANSFERASE"/>
    <property type="match status" value="1"/>
</dbReference>
<evidence type="ECO:0000259" key="2">
    <source>
        <dbReference type="PROSITE" id="PS51186"/>
    </source>
</evidence>
<gene>
    <name evidence="3" type="ORF">LTR91_014807</name>
</gene>
<feature type="compositionally biased region" description="Basic and acidic residues" evidence="1">
    <location>
        <begin position="94"/>
        <end position="109"/>
    </location>
</feature>
<feature type="compositionally biased region" description="Basic residues" evidence="1">
    <location>
        <begin position="451"/>
        <end position="463"/>
    </location>
</feature>
<sequence length="490" mass="54563">MPLELHPLQESDMGVAYELMWETFKPDIMGLMYPDGINDAVREWSNSTSLAAWRKDPEKYQKNKVIDTDLPDDDPFNKIFGVADWEFYPKYRSKEEREKSNAESEKDGLPPKINETMMKDFIGQLGEAKEEQLGGQPFVYLHILATHPKHHRRGVGAMHLRWGFEQAETLGLPVYLESSPMGRPLYARNGFETKGWLPFDARKYGSEKELPHALMLRPAKGELQRSCASSPRQLVLAVMAFTPNILASGEESTSRTVTDTPSTHPTKDKEVAKLLAVVVSHARSAEDGVRLIRSMADLAYRKHGLALLEDDHVRALMVDGITTALSQAAPRPGLVSATVRRGDISRSLPVLVDRTAGAATAVRMLQELTRLYCERYGRAVIENKHVAMMNVDGTLNWISSSFSDGLIQAINVAAAASHDHTAEFSEPLRDRPESALISTGPAASQALPGSKCRRTRRGGRNQRKRVDGTPKRMSSSQGGETVHPMTPRWR</sequence>
<dbReference type="AlphaFoldDB" id="A0AAN6QN20"/>
<evidence type="ECO:0000256" key="1">
    <source>
        <dbReference type="SAM" id="MobiDB-lite"/>
    </source>
</evidence>
<proteinExistence type="predicted"/>
<dbReference type="PROSITE" id="PS51186">
    <property type="entry name" value="GNAT"/>
    <property type="match status" value="1"/>
</dbReference>
<keyword evidence="4" id="KW-1185">Reference proteome</keyword>
<accession>A0AAN6QN20</accession>
<dbReference type="GO" id="GO:0016747">
    <property type="term" value="F:acyltransferase activity, transferring groups other than amino-acyl groups"/>
    <property type="evidence" value="ECO:0007669"/>
    <property type="project" value="InterPro"/>
</dbReference>
<name>A0AAN6QN20_9PEZI</name>
<comment type="caution">
    <text evidence="3">The sequence shown here is derived from an EMBL/GenBank/DDBJ whole genome shotgun (WGS) entry which is preliminary data.</text>
</comment>
<dbReference type="InterPro" id="IPR000182">
    <property type="entry name" value="GNAT_dom"/>
</dbReference>
<dbReference type="SUPFAM" id="SSF55729">
    <property type="entry name" value="Acyl-CoA N-acyltransferases (Nat)"/>
    <property type="match status" value="1"/>
</dbReference>
<feature type="region of interest" description="Disordered" evidence="1">
    <location>
        <begin position="435"/>
        <end position="490"/>
    </location>
</feature>